<reference evidence="5" key="1">
    <citation type="journal article" date="2019" name="Int. J. Syst. Evol. Microbiol.">
        <title>The Global Catalogue of Microorganisms (GCM) 10K type strain sequencing project: providing services to taxonomists for standard genome sequencing and annotation.</title>
        <authorList>
            <consortium name="The Broad Institute Genomics Platform"/>
            <consortium name="The Broad Institute Genome Sequencing Center for Infectious Disease"/>
            <person name="Wu L."/>
            <person name="Ma J."/>
        </authorList>
    </citation>
    <scope>NUCLEOTIDE SEQUENCE [LARGE SCALE GENOMIC DNA]</scope>
    <source>
        <strain evidence="5">CGMCC 1.19061</strain>
    </source>
</reference>
<gene>
    <name evidence="4" type="ORF">ACFO3L_10040</name>
</gene>
<comment type="similarity">
    <text evidence="1">Belongs to the transferase hexapeptide repeat family.</text>
</comment>
<dbReference type="Proteomes" id="UP001596026">
    <property type="component" value="Unassembled WGS sequence"/>
</dbReference>
<dbReference type="Pfam" id="PF12464">
    <property type="entry name" value="Mac"/>
    <property type="match status" value="1"/>
</dbReference>
<evidence type="ECO:0000259" key="3">
    <source>
        <dbReference type="SMART" id="SM01266"/>
    </source>
</evidence>
<name>A0ABV9M683_9ENTE</name>
<feature type="domain" description="Maltose/galactoside acetyltransferase" evidence="3">
    <location>
        <begin position="7"/>
        <end position="53"/>
    </location>
</feature>
<evidence type="ECO:0000256" key="2">
    <source>
        <dbReference type="ARBA" id="ARBA00022679"/>
    </source>
</evidence>
<organism evidence="4 5">
    <name type="scientific">Enterococcus eurekensis</name>
    <dbReference type="NCBI Taxonomy" id="1159753"/>
    <lineage>
        <taxon>Bacteria</taxon>
        <taxon>Bacillati</taxon>
        <taxon>Bacillota</taxon>
        <taxon>Bacilli</taxon>
        <taxon>Lactobacillales</taxon>
        <taxon>Enterococcaceae</taxon>
        <taxon>Enterococcus</taxon>
    </lineage>
</organism>
<dbReference type="RefSeq" id="WP_379966857.1">
    <property type="nucleotide sequence ID" value="NZ_JBHSGT010000061.1"/>
</dbReference>
<evidence type="ECO:0000313" key="4">
    <source>
        <dbReference type="EMBL" id="MFC4710939.1"/>
    </source>
</evidence>
<sequence length="54" mass="6342">MDLQESVERMHSGKLYYADAPKLVAEQMVYLDKVFAYNQLPPSKQEEKQGLYNF</sequence>
<dbReference type="InterPro" id="IPR024688">
    <property type="entry name" value="Mac_dom"/>
</dbReference>
<keyword evidence="5" id="KW-1185">Reference proteome</keyword>
<evidence type="ECO:0000313" key="5">
    <source>
        <dbReference type="Proteomes" id="UP001596026"/>
    </source>
</evidence>
<proteinExistence type="inferred from homology"/>
<dbReference type="EMBL" id="JBHSGT010000061">
    <property type="protein sequence ID" value="MFC4710939.1"/>
    <property type="molecule type" value="Genomic_DNA"/>
</dbReference>
<keyword evidence="2" id="KW-0808">Transferase</keyword>
<protein>
    <submittedName>
        <fullName evidence="4">Maltose acetyltransferase domain-containing protein</fullName>
    </submittedName>
</protein>
<dbReference type="SMART" id="SM01266">
    <property type="entry name" value="Mac"/>
    <property type="match status" value="1"/>
</dbReference>
<accession>A0ABV9M683</accession>
<evidence type="ECO:0000256" key="1">
    <source>
        <dbReference type="ARBA" id="ARBA00007274"/>
    </source>
</evidence>
<comment type="caution">
    <text evidence="4">The sequence shown here is derived from an EMBL/GenBank/DDBJ whole genome shotgun (WGS) entry which is preliminary data.</text>
</comment>